<accession>A0A834EZZ7</accession>
<feature type="transmembrane region" description="Helical" evidence="7">
    <location>
        <begin position="254"/>
        <end position="271"/>
    </location>
</feature>
<proteinExistence type="inferred from homology"/>
<feature type="transmembrane region" description="Helical" evidence="7">
    <location>
        <begin position="388"/>
        <end position="411"/>
    </location>
</feature>
<feature type="transmembrane region" description="Helical" evidence="7">
    <location>
        <begin position="468"/>
        <end position="489"/>
    </location>
</feature>
<keyword evidence="4 7" id="KW-1133">Transmembrane helix</keyword>
<feature type="transmembrane region" description="Helical" evidence="7">
    <location>
        <begin position="319"/>
        <end position="337"/>
    </location>
</feature>
<reference evidence="9" key="1">
    <citation type="journal article" name="BMC Genomics">
        <title>Long-read sequencing and de novo genome assembly of marine medaka (Oryzias melastigma).</title>
        <authorList>
            <person name="Liang P."/>
            <person name="Saqib H.S.A."/>
            <person name="Ni X."/>
            <person name="Shen Y."/>
        </authorList>
    </citation>
    <scope>NUCLEOTIDE SEQUENCE</scope>
    <source>
        <strain evidence="9">Bigg-433</strain>
    </source>
</reference>
<dbReference type="Proteomes" id="UP000646548">
    <property type="component" value="Unassembled WGS sequence"/>
</dbReference>
<evidence type="ECO:0000256" key="6">
    <source>
        <dbReference type="ARBA" id="ARBA00023180"/>
    </source>
</evidence>
<dbReference type="Pfam" id="PF02460">
    <property type="entry name" value="Patched"/>
    <property type="match status" value="1"/>
</dbReference>
<dbReference type="EMBL" id="WKFB01000540">
    <property type="protein sequence ID" value="KAF6720005.1"/>
    <property type="molecule type" value="Genomic_DNA"/>
</dbReference>
<evidence type="ECO:0000313" key="9">
    <source>
        <dbReference type="EMBL" id="KAF6720005.1"/>
    </source>
</evidence>
<gene>
    <name evidence="9" type="ORF">FQA47_011051</name>
</gene>
<dbReference type="InterPro" id="IPR000731">
    <property type="entry name" value="SSD"/>
</dbReference>
<keyword evidence="3 7" id="KW-0812">Transmembrane</keyword>
<comment type="subcellular location">
    <subcellularLocation>
        <location evidence="1">Membrane</location>
        <topology evidence="1">Multi-pass membrane protein</topology>
    </subcellularLocation>
</comment>
<dbReference type="GO" id="GO:0016020">
    <property type="term" value="C:membrane"/>
    <property type="evidence" value="ECO:0007669"/>
    <property type="project" value="UniProtKB-SubCell"/>
</dbReference>
<dbReference type="SUPFAM" id="SSF82866">
    <property type="entry name" value="Multidrug efflux transporter AcrB transmembrane domain"/>
    <property type="match status" value="1"/>
</dbReference>
<dbReference type="AlphaFoldDB" id="A0A834EZZ7"/>
<protein>
    <submittedName>
        <fullName evidence="9">Patched domain-containing protein 3</fullName>
    </submittedName>
</protein>
<dbReference type="PROSITE" id="PS50156">
    <property type="entry name" value="SSD"/>
    <property type="match status" value="1"/>
</dbReference>
<dbReference type="InterPro" id="IPR051697">
    <property type="entry name" value="Patched_domain-protein"/>
</dbReference>
<dbReference type="PANTHER" id="PTHR10796:SF60">
    <property type="entry name" value="PATCHED DOMAIN-CONTAINING PROTEIN 3"/>
    <property type="match status" value="1"/>
</dbReference>
<feature type="domain" description="SSD" evidence="8">
    <location>
        <begin position="254"/>
        <end position="411"/>
    </location>
</feature>
<evidence type="ECO:0000256" key="1">
    <source>
        <dbReference type="ARBA" id="ARBA00004141"/>
    </source>
</evidence>
<comment type="caution">
    <text evidence="9">The sequence shown here is derived from an EMBL/GenBank/DDBJ whole genome shotgun (WGS) entry which is preliminary data.</text>
</comment>
<evidence type="ECO:0000256" key="3">
    <source>
        <dbReference type="ARBA" id="ARBA00022692"/>
    </source>
</evidence>
<feature type="transmembrane region" description="Helical" evidence="7">
    <location>
        <begin position="29"/>
        <end position="49"/>
    </location>
</feature>
<comment type="similarity">
    <text evidence="2">Belongs to the patched family.</text>
</comment>
<evidence type="ECO:0000256" key="5">
    <source>
        <dbReference type="ARBA" id="ARBA00023136"/>
    </source>
</evidence>
<keyword evidence="5 7" id="KW-0472">Membrane</keyword>
<sequence length="504" mass="55788">MGCRRTDCLSKPLSGLFAKLGSAVGSHPLFFFIIPIVVSAALGAGFVFLKENEDNDFESQFTPLKGPSKVTRALVKENFPYDDGLFSEERLYSTGRFASLIVVATNVLDSPALEELTRLNEKVLNITVDVRRLGFTDVCARVERACASNVILEIMTSRKTSISYPEHIHGSETVFLGSTLGGVTTDANGTVTSAQAVRLTYFLDSQEGSAEAAKLWLRRFKALMGEEPSSENVDVSYFTSKSKQDEINSHTTDGFPLFLITYAFAISFSVISCMRFDNVRNKVWVAVFGVISSGLAVVSSFGLMLYIGVPFVITVANSPFLILGIGLNNMFILVSDWQHSHVKASVPERMAHTYEEAVMSITITALTDVLKFFIGVMSDFPAVQSFCLYTATSIFFCYIYTVTFLGAFMAVNGKREAGNRHWLTCMEIPSDKAVDQPDFYNFCCVGGDYDEVTGAEKKKLASNFFKDCYGPFLVKSWVKGLVVLIYLVYLGHERFWVFQHPAGD</sequence>
<evidence type="ECO:0000256" key="7">
    <source>
        <dbReference type="SAM" id="Phobius"/>
    </source>
</evidence>
<dbReference type="InterPro" id="IPR003392">
    <property type="entry name" value="PTHD_SSD"/>
</dbReference>
<evidence type="ECO:0000256" key="4">
    <source>
        <dbReference type="ARBA" id="ARBA00022989"/>
    </source>
</evidence>
<feature type="transmembrane region" description="Helical" evidence="7">
    <location>
        <begin position="357"/>
        <end position="376"/>
    </location>
</feature>
<evidence type="ECO:0000256" key="2">
    <source>
        <dbReference type="ARBA" id="ARBA00005585"/>
    </source>
</evidence>
<organism evidence="9 10">
    <name type="scientific">Oryzias melastigma</name>
    <name type="common">Marine medaka</name>
    <dbReference type="NCBI Taxonomy" id="30732"/>
    <lineage>
        <taxon>Eukaryota</taxon>
        <taxon>Metazoa</taxon>
        <taxon>Chordata</taxon>
        <taxon>Craniata</taxon>
        <taxon>Vertebrata</taxon>
        <taxon>Euteleostomi</taxon>
        <taxon>Actinopterygii</taxon>
        <taxon>Neopterygii</taxon>
        <taxon>Teleostei</taxon>
        <taxon>Neoteleostei</taxon>
        <taxon>Acanthomorphata</taxon>
        <taxon>Ovalentaria</taxon>
        <taxon>Atherinomorphae</taxon>
        <taxon>Beloniformes</taxon>
        <taxon>Adrianichthyidae</taxon>
        <taxon>Oryziinae</taxon>
        <taxon>Oryzias</taxon>
    </lineage>
</organism>
<dbReference type="Gene3D" id="1.20.1640.10">
    <property type="entry name" value="Multidrug efflux transporter AcrB transmembrane domain"/>
    <property type="match status" value="1"/>
</dbReference>
<evidence type="ECO:0000259" key="8">
    <source>
        <dbReference type="PROSITE" id="PS50156"/>
    </source>
</evidence>
<keyword evidence="6" id="KW-0325">Glycoprotein</keyword>
<dbReference type="PANTHER" id="PTHR10796">
    <property type="entry name" value="PATCHED-RELATED"/>
    <property type="match status" value="1"/>
</dbReference>
<name>A0A834EZZ7_ORYME</name>
<evidence type="ECO:0000313" key="10">
    <source>
        <dbReference type="Proteomes" id="UP000646548"/>
    </source>
</evidence>
<feature type="transmembrane region" description="Helical" evidence="7">
    <location>
        <begin position="283"/>
        <end position="307"/>
    </location>
</feature>